<dbReference type="CDD" id="cd01169">
    <property type="entry name" value="HMPP_kinase"/>
    <property type="match status" value="1"/>
</dbReference>
<dbReference type="GO" id="GO:0009229">
    <property type="term" value="P:thiamine diphosphate biosynthetic process"/>
    <property type="evidence" value="ECO:0007669"/>
    <property type="project" value="UniProtKB-UniPathway"/>
</dbReference>
<dbReference type="GO" id="GO:0008972">
    <property type="term" value="F:phosphomethylpyrimidine kinase activity"/>
    <property type="evidence" value="ECO:0007669"/>
    <property type="project" value="InterPro"/>
</dbReference>
<dbReference type="InterPro" id="IPR004399">
    <property type="entry name" value="HMP/HMP-P_kinase_dom"/>
</dbReference>
<dbReference type="Proteomes" id="UP000244906">
    <property type="component" value="Unassembled WGS sequence"/>
</dbReference>
<sequence length="273" mass="29207">MNQPTKGQPVSQQPVVLCLSGLDPSGGAGLSADIESIAAQGGHCAGIATALTVQNSRGVSDFQPISRDFIARQLAELLDDMQFSAIKTGMLADANLAKLVCNLAQDHAESPLVIDPVIKAGKRSLALPDLIDALRELIGHATVCTPNLPEAAVLAECDEDEIDLMVRWFANTGCRYLLLTGGQCDNQRVINRLYDLQSNPLQDPKLIQTLSWPRLTGEFHGTGCTLAATLATRLALGESMQTASRKAQTFTWKSLQSPCTPGTGQQFPNRLGK</sequence>
<feature type="region of interest" description="Disordered" evidence="3">
    <location>
        <begin position="254"/>
        <end position="273"/>
    </location>
</feature>
<dbReference type="Gene3D" id="3.40.1190.20">
    <property type="match status" value="1"/>
</dbReference>
<dbReference type="SUPFAM" id="SSF53613">
    <property type="entry name" value="Ribokinase-like"/>
    <property type="match status" value="1"/>
</dbReference>
<dbReference type="GO" id="GO:0005829">
    <property type="term" value="C:cytosol"/>
    <property type="evidence" value="ECO:0007669"/>
    <property type="project" value="TreeGrafter"/>
</dbReference>
<dbReference type="PANTHER" id="PTHR20858:SF17">
    <property type="entry name" value="HYDROXYMETHYLPYRIMIDINE_PHOSPHOMETHYLPYRIMIDINE KINASE THI20-RELATED"/>
    <property type="match status" value="1"/>
</dbReference>
<dbReference type="InterPro" id="IPR013749">
    <property type="entry name" value="PM/HMP-P_kinase-1"/>
</dbReference>
<name>A0A2V1H091_9GAMM</name>
<keyword evidence="6" id="KW-1185">Reference proteome</keyword>
<keyword evidence="5" id="KW-0418">Kinase</keyword>
<organism evidence="5 6">
    <name type="scientific">Pelagibaculum spongiae</name>
    <dbReference type="NCBI Taxonomy" id="2080658"/>
    <lineage>
        <taxon>Bacteria</taxon>
        <taxon>Pseudomonadati</taxon>
        <taxon>Pseudomonadota</taxon>
        <taxon>Gammaproteobacteria</taxon>
        <taxon>Oceanospirillales</taxon>
        <taxon>Pelagibaculum</taxon>
    </lineage>
</organism>
<dbReference type="Pfam" id="PF08543">
    <property type="entry name" value="Phos_pyr_kin"/>
    <property type="match status" value="1"/>
</dbReference>
<evidence type="ECO:0000256" key="1">
    <source>
        <dbReference type="ARBA" id="ARBA00004948"/>
    </source>
</evidence>
<dbReference type="RefSeq" id="WP_116687985.1">
    <property type="nucleotide sequence ID" value="NZ_CAWNYD010000006.1"/>
</dbReference>
<comment type="pathway">
    <text evidence="1">Cofactor biosynthesis; thiamine diphosphate biosynthesis.</text>
</comment>
<dbReference type="UniPathway" id="UPA00060">
    <property type="reaction ID" value="UER00138"/>
</dbReference>
<comment type="caution">
    <text evidence="5">The sequence shown here is derived from an EMBL/GenBank/DDBJ whole genome shotgun (WGS) entry which is preliminary data.</text>
</comment>
<dbReference type="EMBL" id="QDDL01000006">
    <property type="protein sequence ID" value="PVZ67789.1"/>
    <property type="molecule type" value="Genomic_DNA"/>
</dbReference>
<evidence type="ECO:0000259" key="4">
    <source>
        <dbReference type="Pfam" id="PF08543"/>
    </source>
</evidence>
<dbReference type="EC" id="2.7.1.49" evidence="2"/>
<dbReference type="PANTHER" id="PTHR20858">
    <property type="entry name" value="PHOSPHOMETHYLPYRIMIDINE KINASE"/>
    <property type="match status" value="1"/>
</dbReference>
<evidence type="ECO:0000313" key="5">
    <source>
        <dbReference type="EMBL" id="PVZ67789.1"/>
    </source>
</evidence>
<evidence type="ECO:0000256" key="2">
    <source>
        <dbReference type="ARBA" id="ARBA00012135"/>
    </source>
</evidence>
<dbReference type="OrthoDB" id="9810880at2"/>
<evidence type="ECO:0000256" key="3">
    <source>
        <dbReference type="SAM" id="MobiDB-lite"/>
    </source>
</evidence>
<keyword evidence="5" id="KW-0808">Transferase</keyword>
<reference evidence="5 6" key="1">
    <citation type="submission" date="2018-04" db="EMBL/GenBank/DDBJ databases">
        <title>Thalassorhabdus spongiae gen. nov., sp. nov., isolated from a marine sponge in South-West Iceland.</title>
        <authorList>
            <person name="Knobloch S."/>
            <person name="Daussin A."/>
            <person name="Johannsson R."/>
            <person name="Marteinsson V.T."/>
        </authorList>
    </citation>
    <scope>NUCLEOTIDE SEQUENCE [LARGE SCALE GENOMIC DNA]</scope>
    <source>
        <strain evidence="5 6">Hp12</strain>
    </source>
</reference>
<accession>A0A2V1H091</accession>
<dbReference type="GO" id="GO:0008902">
    <property type="term" value="F:hydroxymethylpyrimidine kinase activity"/>
    <property type="evidence" value="ECO:0007669"/>
    <property type="project" value="UniProtKB-EC"/>
</dbReference>
<dbReference type="InterPro" id="IPR029056">
    <property type="entry name" value="Ribokinase-like"/>
</dbReference>
<dbReference type="GO" id="GO:0009228">
    <property type="term" value="P:thiamine biosynthetic process"/>
    <property type="evidence" value="ECO:0007669"/>
    <property type="project" value="InterPro"/>
</dbReference>
<gene>
    <name evidence="5" type="ORF">DC094_15275</name>
</gene>
<dbReference type="AlphaFoldDB" id="A0A2V1H091"/>
<evidence type="ECO:0000313" key="6">
    <source>
        <dbReference type="Proteomes" id="UP000244906"/>
    </source>
</evidence>
<feature type="domain" description="Pyridoxamine kinase/Phosphomethylpyrimidine kinase" evidence="4">
    <location>
        <begin position="23"/>
        <end position="265"/>
    </location>
</feature>
<proteinExistence type="predicted"/>
<protein>
    <recommendedName>
        <fullName evidence="2">hydroxymethylpyrimidine kinase</fullName>
        <ecNumber evidence="2">2.7.1.49</ecNumber>
    </recommendedName>
</protein>